<keyword evidence="1" id="KW-0808">Transferase</keyword>
<dbReference type="InterPro" id="IPR039703">
    <property type="entry name" value="Nta1"/>
</dbReference>
<feature type="domain" description="CN hydrolase" evidence="9">
    <location>
        <begin position="451"/>
        <end position="774"/>
    </location>
</feature>
<keyword evidence="4 7" id="KW-0863">Zinc-finger</keyword>
<dbReference type="GO" id="GO:0008418">
    <property type="term" value="F:protein-N-terminal asparagine amidohydrolase activity"/>
    <property type="evidence" value="ECO:0007669"/>
    <property type="project" value="InterPro"/>
</dbReference>
<gene>
    <name evidence="12" type="ORF">CA7LBN_001046</name>
</gene>
<dbReference type="CDD" id="cd23820">
    <property type="entry name" value="RWD_RNF14"/>
    <property type="match status" value="1"/>
</dbReference>
<evidence type="ECO:0000256" key="3">
    <source>
        <dbReference type="ARBA" id="ARBA00022737"/>
    </source>
</evidence>
<evidence type="ECO:0000256" key="2">
    <source>
        <dbReference type="ARBA" id="ARBA00022723"/>
    </source>
</evidence>
<dbReference type="Pfam" id="PF05773">
    <property type="entry name" value="RWD"/>
    <property type="match status" value="1"/>
</dbReference>
<accession>A0A8F2VZQ3</accession>
<dbReference type="Gene3D" id="3.30.40.10">
    <property type="entry name" value="Zinc/RING finger domain, C3HC4 (zinc finger)"/>
    <property type="match status" value="1"/>
</dbReference>
<evidence type="ECO:0000256" key="6">
    <source>
        <dbReference type="ARBA" id="ARBA00022833"/>
    </source>
</evidence>
<dbReference type="InterPro" id="IPR003010">
    <property type="entry name" value="C-N_Hydrolase"/>
</dbReference>
<reference evidence="12" key="1">
    <citation type="submission" date="2021-06" db="EMBL/GenBank/DDBJ databases">
        <title>Candida auris outbreak in lebanese hospital.</title>
        <authorList>
            <person name="Finianos M."/>
        </authorList>
    </citation>
    <scope>NUCLEOTIDE SEQUENCE</scope>
    <source>
        <strain evidence="12">CA7LBN</strain>
    </source>
</reference>
<dbReference type="PROSITE" id="PS50908">
    <property type="entry name" value="RWD"/>
    <property type="match status" value="1"/>
</dbReference>
<name>A0A8F2VZQ3_CANAR</name>
<dbReference type="PROSITE" id="PS50263">
    <property type="entry name" value="CN_HYDROLASE"/>
    <property type="match status" value="1"/>
</dbReference>
<dbReference type="Pfam" id="PF01485">
    <property type="entry name" value="IBR"/>
    <property type="match status" value="2"/>
</dbReference>
<dbReference type="InterPro" id="IPR017907">
    <property type="entry name" value="Znf_RING_CS"/>
</dbReference>
<dbReference type="InterPro" id="IPR044066">
    <property type="entry name" value="TRIAD_supradom"/>
</dbReference>
<evidence type="ECO:0000259" key="10">
    <source>
        <dbReference type="PROSITE" id="PS50908"/>
    </source>
</evidence>
<dbReference type="SMART" id="SM00591">
    <property type="entry name" value="RWD"/>
    <property type="match status" value="1"/>
</dbReference>
<organism evidence="12">
    <name type="scientific">Candidozyma auris</name>
    <name type="common">Yeast</name>
    <name type="synonym">Candida auris</name>
    <dbReference type="NCBI Taxonomy" id="498019"/>
    <lineage>
        <taxon>Eukaryota</taxon>
        <taxon>Fungi</taxon>
        <taxon>Dikarya</taxon>
        <taxon>Ascomycota</taxon>
        <taxon>Saccharomycotina</taxon>
        <taxon>Pichiomycetes</taxon>
        <taxon>Metschnikowiaceae</taxon>
        <taxon>Candidozyma</taxon>
    </lineage>
</organism>
<feature type="domain" description="RING-type" evidence="11">
    <location>
        <begin position="176"/>
        <end position="476"/>
    </location>
</feature>
<dbReference type="PANTHER" id="PTHR11750">
    <property type="entry name" value="PROTEIN N-TERMINAL AMIDASE"/>
    <property type="match status" value="1"/>
</dbReference>
<dbReference type="GO" id="GO:0008270">
    <property type="term" value="F:zinc ion binding"/>
    <property type="evidence" value="ECO:0007669"/>
    <property type="project" value="UniProtKB-KW"/>
</dbReference>
<dbReference type="GO" id="GO:0030163">
    <property type="term" value="P:protein catabolic process"/>
    <property type="evidence" value="ECO:0007669"/>
    <property type="project" value="TreeGrafter"/>
</dbReference>
<feature type="domain" description="RWD" evidence="10">
    <location>
        <begin position="19"/>
        <end position="140"/>
    </location>
</feature>
<dbReference type="SUPFAM" id="SSF57850">
    <property type="entry name" value="RING/U-box"/>
    <property type="match status" value="3"/>
</dbReference>
<evidence type="ECO:0000313" key="12">
    <source>
        <dbReference type="EMBL" id="QWW22300.1"/>
    </source>
</evidence>
<proteinExistence type="predicted"/>
<dbReference type="AlphaFoldDB" id="A0A8F2VZQ3"/>
<dbReference type="SMART" id="SM00647">
    <property type="entry name" value="IBR"/>
    <property type="match status" value="2"/>
</dbReference>
<sequence length="774" mass="89005">MPSSKEMYSPVNDLSPKGEELDTLKMIYGDQIRIFSDKSGGEIGIPLDLERPIKVTLLHHNEDHVIKTKHVKHLPCLKLRFVLPANYPYKEPPSLQLECKLVIPGRLREMCEKLHRQWELTQDQVLFTIIDMLQQMMNDEFDSLIGSAINCGSDASLYEELVEYDNECTQKEFDSTTFTCEICQTSSKGSRCSKFTPCGHTFCNRCLRDFFLALIRDGDVEKVHCPDINCTNEFLKIREKYMRLDTLSDPNFDFNDFRNKLMTPFIKLTLLQKILGFDDEGKELYRRFITLYQDHQHAFIAKLFPTRLVSCPRSKCPAMIFREDMISRLVICRVCDYAFCNTCRKSYHSDSIDCSRRNDTKQYQGVPIEDLEIWLESEPKSKKRNDLRYRYGFDLMSRVSQEYKMDKLFNEMLADESQGFKKCPTCDLIIQRSDGCNKMRCSSCFTFFCNLRIACVQFSARLGKVESNVAKVKQLVSTIKNDIDLLLLPEFAVTGYNFSSRDEIEPFLCAAGTGPSASLARFLSEKFECTTIIGYPERLGDKIYNSAMVVDKSGQLVYNYRKTFLYETDEAFGCDENPDNSFSPVKLLLGKGENKANVTTNLGICMDLNPYKFKAPFFEYEFATACYRNESSLILVPTAWLSENSPSISPDLSEAEKQEYGKRLEKQFEDQPAYPIKNADKTSVSTVNYWILRFFPFLSHPKNHFPRKTKKTTIVICNRTGVEKDTLYTGSSAIIQFDPRLPNSDHINQENPSVKVLGALGQATEGILYHEIEI</sequence>
<dbReference type="SUPFAM" id="SSF54495">
    <property type="entry name" value="UBC-like"/>
    <property type="match status" value="1"/>
</dbReference>
<dbReference type="InterPro" id="IPR001841">
    <property type="entry name" value="Znf_RING"/>
</dbReference>
<dbReference type="Proteomes" id="UP000825438">
    <property type="component" value="Chromosome I"/>
</dbReference>
<dbReference type="InterPro" id="IPR016135">
    <property type="entry name" value="UBQ-conjugating_enzyme/RWD"/>
</dbReference>
<evidence type="ECO:0000256" key="7">
    <source>
        <dbReference type="PROSITE-ProRule" id="PRU00175"/>
    </source>
</evidence>
<keyword evidence="2" id="KW-0479">Metal-binding</keyword>
<dbReference type="InterPro" id="IPR002867">
    <property type="entry name" value="IBR_dom"/>
</dbReference>
<dbReference type="Gene3D" id="3.10.110.10">
    <property type="entry name" value="Ubiquitin Conjugating Enzyme"/>
    <property type="match status" value="1"/>
</dbReference>
<protein>
    <submittedName>
        <fullName evidence="12">Uncharacterized protein</fullName>
    </submittedName>
</protein>
<keyword evidence="5" id="KW-0833">Ubl conjugation pathway</keyword>
<dbReference type="PANTHER" id="PTHR11750:SF26">
    <property type="entry name" value="PROTEIN N-TERMINAL AMIDASE"/>
    <property type="match status" value="1"/>
</dbReference>
<dbReference type="Pfam" id="PF00795">
    <property type="entry name" value="CN_hydrolase"/>
    <property type="match status" value="1"/>
</dbReference>
<dbReference type="EMBL" id="CP076749">
    <property type="protein sequence ID" value="QWW22300.1"/>
    <property type="molecule type" value="Genomic_DNA"/>
</dbReference>
<evidence type="ECO:0000259" key="9">
    <source>
        <dbReference type="PROSITE" id="PS50263"/>
    </source>
</evidence>
<dbReference type="SMART" id="SM00184">
    <property type="entry name" value="RING"/>
    <property type="match status" value="2"/>
</dbReference>
<keyword evidence="6" id="KW-0862">Zinc</keyword>
<dbReference type="Gene3D" id="3.60.110.10">
    <property type="entry name" value="Carbon-nitrogen hydrolase"/>
    <property type="match status" value="1"/>
</dbReference>
<dbReference type="InterPro" id="IPR036526">
    <property type="entry name" value="C-N_Hydrolase_sf"/>
</dbReference>
<evidence type="ECO:0000256" key="4">
    <source>
        <dbReference type="ARBA" id="ARBA00022771"/>
    </source>
</evidence>
<keyword evidence="3" id="KW-0677">Repeat</keyword>
<dbReference type="InterPro" id="IPR013083">
    <property type="entry name" value="Znf_RING/FYVE/PHD"/>
</dbReference>
<dbReference type="InterPro" id="IPR006575">
    <property type="entry name" value="RWD_dom"/>
</dbReference>
<dbReference type="GO" id="GO:0016740">
    <property type="term" value="F:transferase activity"/>
    <property type="evidence" value="ECO:0007669"/>
    <property type="project" value="UniProtKB-KW"/>
</dbReference>
<dbReference type="Gene3D" id="2.20.25.20">
    <property type="match status" value="1"/>
</dbReference>
<dbReference type="PROSITE" id="PS00518">
    <property type="entry name" value="ZF_RING_1"/>
    <property type="match status" value="1"/>
</dbReference>
<evidence type="ECO:0000256" key="5">
    <source>
        <dbReference type="ARBA" id="ARBA00022786"/>
    </source>
</evidence>
<evidence type="ECO:0000256" key="1">
    <source>
        <dbReference type="ARBA" id="ARBA00022679"/>
    </source>
</evidence>
<evidence type="ECO:0000259" key="11">
    <source>
        <dbReference type="PROSITE" id="PS51873"/>
    </source>
</evidence>
<evidence type="ECO:0000259" key="8">
    <source>
        <dbReference type="PROSITE" id="PS50089"/>
    </source>
</evidence>
<dbReference type="GO" id="GO:0070773">
    <property type="term" value="F:protein-N-terminal glutamine amidohydrolase activity"/>
    <property type="evidence" value="ECO:0007669"/>
    <property type="project" value="InterPro"/>
</dbReference>
<feature type="domain" description="RING-type" evidence="8">
    <location>
        <begin position="180"/>
        <end position="226"/>
    </location>
</feature>
<dbReference type="Gene3D" id="1.20.120.1750">
    <property type="match status" value="1"/>
</dbReference>
<dbReference type="PROSITE" id="PS51873">
    <property type="entry name" value="TRIAD"/>
    <property type="match status" value="1"/>
</dbReference>
<dbReference type="SUPFAM" id="SSF56317">
    <property type="entry name" value="Carbon-nitrogen hydrolase"/>
    <property type="match status" value="1"/>
</dbReference>
<dbReference type="PROSITE" id="PS50089">
    <property type="entry name" value="ZF_RING_2"/>
    <property type="match status" value="1"/>
</dbReference>